<feature type="compositionally biased region" description="Basic and acidic residues" evidence="1">
    <location>
        <begin position="94"/>
        <end position="105"/>
    </location>
</feature>
<name>A0A8J8Q468_9EURY</name>
<organism evidence="2 3">
    <name type="scientific">Natronococcus pandeyae</name>
    <dbReference type="NCBI Taxonomy" id="2055836"/>
    <lineage>
        <taxon>Archaea</taxon>
        <taxon>Methanobacteriati</taxon>
        <taxon>Methanobacteriota</taxon>
        <taxon>Stenosarchaea group</taxon>
        <taxon>Halobacteria</taxon>
        <taxon>Halobacteriales</taxon>
        <taxon>Natrialbaceae</taxon>
        <taxon>Natronococcus</taxon>
    </lineage>
</organism>
<feature type="region of interest" description="Disordered" evidence="1">
    <location>
        <begin position="39"/>
        <end position="105"/>
    </location>
</feature>
<dbReference type="RefSeq" id="WP_148857276.1">
    <property type="nucleotide sequence ID" value="NZ_PHNJ01000003.1"/>
</dbReference>
<dbReference type="OrthoDB" id="387128at2157"/>
<comment type="caution">
    <text evidence="2">The sequence shown here is derived from an EMBL/GenBank/DDBJ whole genome shotgun (WGS) entry which is preliminary data.</text>
</comment>
<dbReference type="Proteomes" id="UP000766904">
    <property type="component" value="Unassembled WGS sequence"/>
</dbReference>
<dbReference type="AlphaFoldDB" id="A0A8J8Q468"/>
<protein>
    <submittedName>
        <fullName evidence="2">Uncharacterized protein</fullName>
    </submittedName>
</protein>
<reference evidence="2" key="1">
    <citation type="submission" date="2017-11" db="EMBL/GenBank/DDBJ databases">
        <authorList>
            <person name="Kajale S.C."/>
            <person name="Sharma A."/>
        </authorList>
    </citation>
    <scope>NUCLEOTIDE SEQUENCE</scope>
    <source>
        <strain evidence="2">LS1_42</strain>
    </source>
</reference>
<dbReference type="EMBL" id="PHNJ01000003">
    <property type="protein sequence ID" value="TYL39136.1"/>
    <property type="molecule type" value="Genomic_DNA"/>
</dbReference>
<proteinExistence type="predicted"/>
<evidence type="ECO:0000256" key="1">
    <source>
        <dbReference type="SAM" id="MobiDB-lite"/>
    </source>
</evidence>
<accession>A0A8J8Q468</accession>
<keyword evidence="3" id="KW-1185">Reference proteome</keyword>
<gene>
    <name evidence="2" type="ORF">CV102_07555</name>
</gene>
<sequence>MANARTQLQLTLVAFGVFLFAGGAMITLGAFSPGLASFDQDDESESGSDVELEGSEAIDADGDATTPAESGEGGSSDQKESENGNDESAAIDSSELRDRDGADSTELRTLEIEAAGSGPVAYEVVVDGSLEAADSRTASGTAVDSGVAAGEFDGGSHTLVFDGDVTNVVVDGNATVSIDGDLVFSTGEETE</sequence>
<evidence type="ECO:0000313" key="3">
    <source>
        <dbReference type="Proteomes" id="UP000766904"/>
    </source>
</evidence>
<evidence type="ECO:0000313" key="2">
    <source>
        <dbReference type="EMBL" id="TYL39136.1"/>
    </source>
</evidence>
<feature type="compositionally biased region" description="Acidic residues" evidence="1">
    <location>
        <begin position="39"/>
        <end position="62"/>
    </location>
</feature>